<keyword evidence="1 6" id="KW-0547">Nucleotide-binding</keyword>
<dbReference type="GO" id="GO:0016020">
    <property type="term" value="C:membrane"/>
    <property type="evidence" value="ECO:0007669"/>
    <property type="project" value="TreeGrafter"/>
</dbReference>
<dbReference type="Gene3D" id="3.40.850.10">
    <property type="entry name" value="Kinesin motor domain"/>
    <property type="match status" value="1"/>
</dbReference>
<dbReference type="EMBL" id="U94397">
    <property type="protein sequence ID" value="AAB53061.1"/>
    <property type="molecule type" value="mRNA"/>
</dbReference>
<evidence type="ECO:0000313" key="8">
    <source>
        <dbReference type="EMBL" id="AAB53061.1"/>
    </source>
</evidence>
<dbReference type="InterPro" id="IPR001609">
    <property type="entry name" value="Myosin_head_motor_dom-like"/>
</dbReference>
<accession>O04145</accession>
<dbReference type="Gene3D" id="6.20.240.20">
    <property type="match status" value="1"/>
</dbReference>
<feature type="region of interest" description="Actin-binding" evidence="6">
    <location>
        <begin position="699"/>
        <end position="721"/>
    </location>
</feature>
<dbReference type="Pfam" id="PF00612">
    <property type="entry name" value="IQ"/>
    <property type="match status" value="1"/>
</dbReference>
<dbReference type="PANTHER" id="PTHR13140">
    <property type="entry name" value="MYOSIN"/>
    <property type="match status" value="1"/>
</dbReference>
<comment type="similarity">
    <text evidence="6">Belongs to the TRAFAC class myosin-kinesin ATPase superfamily. Myosin family.</text>
</comment>
<gene>
    <name evidence="8" type="primary">myo1</name>
</gene>
<evidence type="ECO:0000259" key="7">
    <source>
        <dbReference type="PROSITE" id="PS51456"/>
    </source>
</evidence>
<keyword evidence="5 6" id="KW-0009">Actin-binding</keyword>
<dbReference type="PIR" id="A59250">
    <property type="entry name" value="A59250"/>
</dbReference>
<dbReference type="Pfam" id="PF00063">
    <property type="entry name" value="Myosin_head"/>
    <property type="match status" value="1"/>
</dbReference>
<dbReference type="GO" id="GO:0007015">
    <property type="term" value="P:actin filament organization"/>
    <property type="evidence" value="ECO:0007669"/>
    <property type="project" value="TreeGrafter"/>
</dbReference>
<dbReference type="FunFam" id="1.10.10.820:FF:000001">
    <property type="entry name" value="Myosin heavy chain"/>
    <property type="match status" value="1"/>
</dbReference>
<sequence>MQQQQQQQEQQQIFGRQTADVFHVGAKIWVPRRSVRRQSSRSDGVLAAASNAIFRNTALRDWVAGVVKRVDVGEVEGVILTVEIAESKQLVRIDTEGCYLQNEEDVADLVDSDFLHEPGVLSTLKVRYQKAEIYTFSGTILIAVNPHKPCPHLYTQQQMNLYHSKTLGEQPPHVYAIAEHAFQSMLIENQRQAILISGESGAGKTESAKMVMQYLAHRAKQDNGFIKNGECGRMHNNGSFQGARPIEEQVLESNPLLEAFGNAKTMRNNNSSRFGKFVEMSFGDYGFVRGASIAVFLLERSRVVSINPPERSYHIFYQLTKGATQHQQQKYRLKPPEQFRYLAQSNSFSLGDRDDVEEFRKTMEAMRIVGLTELEQDSVLRIVAAILHLGDVTFSAEDQDSQTHLANEQAEQAARNCADLLEVDVELLKKGLLSRSIDTPHGRIHKPLNKFGAEESRDAFSKTLYSQLFEWLVGAINRKIQMLGSGERRPHTIGILDIYGFESFESNSFEQLCINLANERLQQQFNHHVLQGEQQQYINEGIKWSYVEFIDNQDCLDLLEGSKSNPRQGIFPLIDEACRLPNVTNSDLAISMRTQLKNMTRFESPKRDQSAFTIDHYAGQVHYTTDQLIEKNRDYIVEEHKSIITSSANELIRKLGFQQIGGNQNAELNKRALQRSNSSRSAQSAFKLTSVGYRFRRQLQDLSDTLSECQPLYIRCIKPNPQSQPGEFVFPFVLGQLHALGVLVAVRIACAGFPTRKTYSTFVKRYYMLARQQTKLKNINQNDFNECKTCTVKILQHMEIEGFQMGKTKLFLRAGQLAILEAARGRLLNISATRIQACCKRHQAVKRYQLVKHYIVVIQCCYRGFKGRQLAQQIRKERAALTIQSCYKGYVARQKYRRIISAVRIQRAFRRYQTNFCLAIISGQQTCDFFFQL</sequence>
<dbReference type="GO" id="GO:0016459">
    <property type="term" value="C:myosin complex"/>
    <property type="evidence" value="ECO:0007669"/>
    <property type="project" value="UniProtKB-KW"/>
</dbReference>
<evidence type="ECO:0000256" key="4">
    <source>
        <dbReference type="ARBA" id="ARBA00023175"/>
    </source>
</evidence>
<dbReference type="GO" id="GO:0000146">
    <property type="term" value="F:microfilament motor activity"/>
    <property type="evidence" value="ECO:0007669"/>
    <property type="project" value="TreeGrafter"/>
</dbReference>
<dbReference type="Gene3D" id="1.10.10.820">
    <property type="match status" value="1"/>
</dbReference>
<dbReference type="SMART" id="SM00015">
    <property type="entry name" value="IQ"/>
    <property type="match status" value="3"/>
</dbReference>
<keyword evidence="4 6" id="KW-0505">Motor protein</keyword>
<dbReference type="PRINTS" id="PR00193">
    <property type="entry name" value="MYOSINHEAVY"/>
</dbReference>
<keyword evidence="2 6" id="KW-0067">ATP-binding</keyword>
<name>O04145_ACEPE</name>
<evidence type="ECO:0000256" key="3">
    <source>
        <dbReference type="ARBA" id="ARBA00023123"/>
    </source>
</evidence>
<dbReference type="SMR" id="O04145"/>
<dbReference type="SUPFAM" id="SSF52540">
    <property type="entry name" value="P-loop containing nucleoside triphosphate hydrolases"/>
    <property type="match status" value="1"/>
</dbReference>
<dbReference type="InterPro" id="IPR036961">
    <property type="entry name" value="Kinesin_motor_dom_sf"/>
</dbReference>
<evidence type="ECO:0000256" key="2">
    <source>
        <dbReference type="ARBA" id="ARBA00022840"/>
    </source>
</evidence>
<proteinExistence type="evidence at transcript level"/>
<dbReference type="InterPro" id="IPR000048">
    <property type="entry name" value="IQ_motif_EF-hand-BS"/>
</dbReference>
<dbReference type="GO" id="GO:0030048">
    <property type="term" value="P:actin filament-based movement"/>
    <property type="evidence" value="ECO:0007669"/>
    <property type="project" value="UniProtKB-ARBA"/>
</dbReference>
<dbReference type="AlphaFoldDB" id="O04145"/>
<organism evidence="8">
    <name type="scientific">Acetabularia peniculus</name>
    <name type="common">Green alga</name>
    <name type="synonym">Polyphysa peniculus</name>
    <dbReference type="NCBI Taxonomy" id="35862"/>
    <lineage>
        <taxon>Eukaryota</taxon>
        <taxon>Viridiplantae</taxon>
        <taxon>Chlorophyta</taxon>
        <taxon>core chlorophytes</taxon>
        <taxon>Ulvophyceae</taxon>
        <taxon>TCBD clade</taxon>
        <taxon>Dasycladales</taxon>
        <taxon>Polyphysaceae</taxon>
        <taxon>Acetabularia</taxon>
    </lineage>
</organism>
<keyword evidence="3 6" id="KW-0518">Myosin</keyword>
<evidence type="ECO:0000256" key="6">
    <source>
        <dbReference type="PROSITE-ProRule" id="PRU00782"/>
    </source>
</evidence>
<dbReference type="PROSITE" id="PS50096">
    <property type="entry name" value="IQ"/>
    <property type="match status" value="2"/>
</dbReference>
<dbReference type="GO" id="GO:0005737">
    <property type="term" value="C:cytoplasm"/>
    <property type="evidence" value="ECO:0007669"/>
    <property type="project" value="TreeGrafter"/>
</dbReference>
<dbReference type="GO" id="GO:0005524">
    <property type="term" value="F:ATP binding"/>
    <property type="evidence" value="ECO:0007669"/>
    <property type="project" value="UniProtKB-UniRule"/>
</dbReference>
<reference evidence="8" key="1">
    <citation type="submission" date="1997-03" db="EMBL/GenBank/DDBJ databases">
        <title>Molecular analysis of the cDNA coding for an unconventional myosin from the green alga Acetabularia.</title>
        <authorList>
            <person name="Vugrek O."/>
            <person name="Menzel D."/>
            <person name="Shoeman R.L."/>
        </authorList>
    </citation>
    <scope>NUCLEOTIDE SEQUENCE</scope>
</reference>
<dbReference type="PANTHER" id="PTHR13140:SF781">
    <property type="entry name" value="MYOSIN-15"/>
    <property type="match status" value="1"/>
</dbReference>
<dbReference type="Gene3D" id="1.20.5.190">
    <property type="match status" value="2"/>
</dbReference>
<feature type="domain" description="Myosin motor" evidence="7">
    <location>
        <begin position="104"/>
        <end position="825"/>
    </location>
</feature>
<dbReference type="Gene3D" id="1.20.120.720">
    <property type="entry name" value="Myosin VI head, motor domain, U50 subdomain"/>
    <property type="match status" value="1"/>
</dbReference>
<dbReference type="PROSITE" id="PS51456">
    <property type="entry name" value="MYOSIN_MOTOR"/>
    <property type="match status" value="1"/>
</dbReference>
<dbReference type="InterPro" id="IPR027417">
    <property type="entry name" value="P-loop_NTPase"/>
</dbReference>
<protein>
    <submittedName>
        <fullName evidence="8">Myosin</fullName>
    </submittedName>
</protein>
<feature type="binding site" evidence="6">
    <location>
        <begin position="198"/>
        <end position="205"/>
    </location>
    <ligand>
        <name>ATP</name>
        <dbReference type="ChEBI" id="CHEBI:30616"/>
    </ligand>
</feature>
<dbReference type="GO" id="GO:0051015">
    <property type="term" value="F:actin filament binding"/>
    <property type="evidence" value="ECO:0007669"/>
    <property type="project" value="TreeGrafter"/>
</dbReference>
<dbReference type="SMART" id="SM00242">
    <property type="entry name" value="MYSc"/>
    <property type="match status" value="1"/>
</dbReference>
<evidence type="ECO:0000256" key="1">
    <source>
        <dbReference type="ARBA" id="ARBA00022741"/>
    </source>
</evidence>
<evidence type="ECO:0000256" key="5">
    <source>
        <dbReference type="ARBA" id="ARBA00023203"/>
    </source>
</evidence>
<dbReference type="Gene3D" id="1.20.58.530">
    <property type="match status" value="1"/>
</dbReference>
<dbReference type="CDD" id="cd23767">
    <property type="entry name" value="IQCD"/>
    <property type="match status" value="1"/>
</dbReference>